<accession>A0A0V1B3J8</accession>
<organism evidence="1 2">
    <name type="scientific">Trichinella spiralis</name>
    <name type="common">Trichina worm</name>
    <dbReference type="NCBI Taxonomy" id="6334"/>
    <lineage>
        <taxon>Eukaryota</taxon>
        <taxon>Metazoa</taxon>
        <taxon>Ecdysozoa</taxon>
        <taxon>Nematoda</taxon>
        <taxon>Enoplea</taxon>
        <taxon>Dorylaimia</taxon>
        <taxon>Trichinellida</taxon>
        <taxon>Trichinellidae</taxon>
        <taxon>Trichinella</taxon>
    </lineage>
</organism>
<evidence type="ECO:0000313" key="1">
    <source>
        <dbReference type="EMBL" id="KRY31590.1"/>
    </source>
</evidence>
<dbReference type="OrthoDB" id="10481736at2759"/>
<keyword evidence="2" id="KW-1185">Reference proteome</keyword>
<evidence type="ECO:0000313" key="2">
    <source>
        <dbReference type="Proteomes" id="UP000054776"/>
    </source>
</evidence>
<dbReference type="InParanoid" id="A0A0V1B3J8"/>
<comment type="caution">
    <text evidence="1">The sequence shown here is derived from an EMBL/GenBank/DDBJ whole genome shotgun (WGS) entry which is preliminary data.</text>
</comment>
<feature type="non-terminal residue" evidence="1">
    <location>
        <position position="158"/>
    </location>
</feature>
<dbReference type="EMBL" id="JYDH01000115">
    <property type="protein sequence ID" value="KRY31590.1"/>
    <property type="molecule type" value="Genomic_DNA"/>
</dbReference>
<protein>
    <submittedName>
        <fullName evidence="1">Uncharacterized protein</fullName>
    </submittedName>
</protein>
<sequence>RTSHNYIDYCCHGAIIIVRRRTISRQFYTVWSHIAPRHLYVCQESIVSVRAKKYTVESVDYQRICRGRSGVKAVIILWSRSKNSETSEVKFTKKMVRAARRAWCTCQRDSECCAPSLDCISFDIIHKKGIVEGIGFNVQKLQITVADAGGRATIAVLG</sequence>
<feature type="non-terminal residue" evidence="1">
    <location>
        <position position="1"/>
    </location>
</feature>
<reference evidence="1 2" key="1">
    <citation type="submission" date="2015-01" db="EMBL/GenBank/DDBJ databases">
        <title>Evolution of Trichinella species and genotypes.</title>
        <authorList>
            <person name="Korhonen P.K."/>
            <person name="Edoardo P."/>
            <person name="Giuseppe L.R."/>
            <person name="Gasser R.B."/>
        </authorList>
    </citation>
    <scope>NUCLEOTIDE SEQUENCE [LARGE SCALE GENOMIC DNA]</scope>
    <source>
        <strain evidence="1">ISS3</strain>
    </source>
</reference>
<proteinExistence type="predicted"/>
<gene>
    <name evidence="1" type="ORF">T01_13149</name>
</gene>
<dbReference type="AlphaFoldDB" id="A0A0V1B3J8"/>
<dbReference type="Proteomes" id="UP000054776">
    <property type="component" value="Unassembled WGS sequence"/>
</dbReference>
<name>A0A0V1B3J8_TRISP</name>